<evidence type="ECO:0000256" key="3">
    <source>
        <dbReference type="ARBA" id="ARBA00022729"/>
    </source>
</evidence>
<keyword evidence="3 4" id="KW-0732">Signal</keyword>
<evidence type="ECO:0000313" key="6">
    <source>
        <dbReference type="Proteomes" id="UP000189733"/>
    </source>
</evidence>
<keyword evidence="2" id="KW-0479">Metal-binding</keyword>
<evidence type="ECO:0000313" key="5">
    <source>
        <dbReference type="EMBL" id="SKA66799.1"/>
    </source>
</evidence>
<gene>
    <name evidence="5" type="ORF">SAMN02745702_00687</name>
</gene>
<feature type="signal peptide" evidence="4">
    <location>
        <begin position="1"/>
        <end position="24"/>
    </location>
</feature>
<dbReference type="GO" id="GO:0015689">
    <property type="term" value="P:molybdate ion transport"/>
    <property type="evidence" value="ECO:0007669"/>
    <property type="project" value="InterPro"/>
</dbReference>
<feature type="chain" id="PRO_5012707536" evidence="4">
    <location>
        <begin position="25"/>
        <end position="241"/>
    </location>
</feature>
<dbReference type="RefSeq" id="WP_078683999.1">
    <property type="nucleotide sequence ID" value="NZ_FUYA01000002.1"/>
</dbReference>
<dbReference type="PANTHER" id="PTHR30632:SF14">
    <property type="entry name" value="TUNGSTATE_MOLYBDATE_CHROMATE-BINDING PROTEIN MODA"/>
    <property type="match status" value="1"/>
</dbReference>
<evidence type="ECO:0000256" key="2">
    <source>
        <dbReference type="ARBA" id="ARBA00022723"/>
    </source>
</evidence>
<evidence type="ECO:0000256" key="4">
    <source>
        <dbReference type="SAM" id="SignalP"/>
    </source>
</evidence>
<dbReference type="Gene3D" id="3.40.190.10">
    <property type="entry name" value="Periplasmic binding protein-like II"/>
    <property type="match status" value="2"/>
</dbReference>
<comment type="similarity">
    <text evidence="1">Belongs to the bacterial solute-binding protein ModA family.</text>
</comment>
<accession>A0A1T4VPG1</accession>
<dbReference type="GO" id="GO:0046872">
    <property type="term" value="F:metal ion binding"/>
    <property type="evidence" value="ECO:0007669"/>
    <property type="project" value="UniProtKB-KW"/>
</dbReference>
<evidence type="ECO:0000256" key="1">
    <source>
        <dbReference type="ARBA" id="ARBA00009175"/>
    </source>
</evidence>
<name>A0A1T4VPG1_9BACT</name>
<dbReference type="PANTHER" id="PTHR30632">
    <property type="entry name" value="MOLYBDATE-BINDING PERIPLASMIC PROTEIN"/>
    <property type="match status" value="1"/>
</dbReference>
<organism evidence="5 6">
    <name type="scientific">Desulfobaculum bizertense DSM 18034</name>
    <dbReference type="NCBI Taxonomy" id="1121442"/>
    <lineage>
        <taxon>Bacteria</taxon>
        <taxon>Pseudomonadati</taxon>
        <taxon>Thermodesulfobacteriota</taxon>
        <taxon>Desulfovibrionia</taxon>
        <taxon>Desulfovibrionales</taxon>
        <taxon>Desulfovibrionaceae</taxon>
        <taxon>Desulfobaculum</taxon>
    </lineage>
</organism>
<dbReference type="Proteomes" id="UP000189733">
    <property type="component" value="Unassembled WGS sequence"/>
</dbReference>
<dbReference type="Pfam" id="PF13531">
    <property type="entry name" value="SBP_bac_11"/>
    <property type="match status" value="1"/>
</dbReference>
<dbReference type="InterPro" id="IPR005950">
    <property type="entry name" value="ModA"/>
</dbReference>
<dbReference type="GO" id="GO:0030973">
    <property type="term" value="F:molybdate ion binding"/>
    <property type="evidence" value="ECO:0007669"/>
    <property type="project" value="TreeGrafter"/>
</dbReference>
<dbReference type="AlphaFoldDB" id="A0A1T4VPG1"/>
<dbReference type="STRING" id="1121442.SAMN02745702_00687"/>
<dbReference type="SUPFAM" id="SSF53850">
    <property type="entry name" value="Periplasmic binding protein-like II"/>
    <property type="match status" value="1"/>
</dbReference>
<sequence>MFRSPRIISLVLLVLLCIPSSAFAQLVIASGAGYRAVLNPVVKAYVQSGGEKPELVYGNMARVTAQAKMSGAVDLVLGDKNFLKDSGLEFCREDSLGKGKLVAIYPKGKSFNGPQELALGFRKLAIPDPSRAIYGKAAKEYLENTGLLHKLGDRLIPVSTVPQAAAYLLSGEVDVAFINLTHALKLAPKIGGYAELNEKAYSPISIVLCEMADAPHKDEATAFLAFVQTPEAQTIIHRFGL</sequence>
<keyword evidence="6" id="KW-1185">Reference proteome</keyword>
<dbReference type="OrthoDB" id="9785015at2"/>
<reference evidence="5 6" key="1">
    <citation type="submission" date="2017-02" db="EMBL/GenBank/DDBJ databases">
        <authorList>
            <person name="Peterson S.W."/>
        </authorList>
    </citation>
    <scope>NUCLEOTIDE SEQUENCE [LARGE SCALE GENOMIC DNA]</scope>
    <source>
        <strain evidence="5 6">DSM 18034</strain>
    </source>
</reference>
<protein>
    <submittedName>
        <fullName evidence="5">Molybdate transport system substrate-binding protein</fullName>
    </submittedName>
</protein>
<dbReference type="NCBIfam" id="TIGR01256">
    <property type="entry name" value="modA"/>
    <property type="match status" value="1"/>
</dbReference>
<dbReference type="InterPro" id="IPR050682">
    <property type="entry name" value="ModA/WtpA"/>
</dbReference>
<dbReference type="EMBL" id="FUYA01000002">
    <property type="protein sequence ID" value="SKA66799.1"/>
    <property type="molecule type" value="Genomic_DNA"/>
</dbReference>
<proteinExistence type="inferred from homology"/>